<name>A0A150SJE7_SORCE</name>
<feature type="region of interest" description="Disordered" evidence="1">
    <location>
        <begin position="1"/>
        <end position="23"/>
    </location>
</feature>
<dbReference type="AlphaFoldDB" id="A0A150SJE7"/>
<proteinExistence type="predicted"/>
<evidence type="ECO:0000313" key="3">
    <source>
        <dbReference type="Proteomes" id="UP000075635"/>
    </source>
</evidence>
<evidence type="ECO:0000256" key="1">
    <source>
        <dbReference type="SAM" id="MobiDB-lite"/>
    </source>
</evidence>
<evidence type="ECO:0000313" key="2">
    <source>
        <dbReference type="EMBL" id="KYF92457.1"/>
    </source>
</evidence>
<sequence>MKERTMHEERTSSDSAAPGEQRAASRGTAHIHLIVGPVGAGKSTFALQLCREQRAVRLNLDEWMTALFTPDRPGTGVLEWYIERTERCVDQIWRLTERMLEVGTSVVLEIGLIRRDHRERFYERVDAGGHPMTIHVLDAPRDVRRERVLRRNQQKGDTFSMVVPPDFFEFASDMWQPLDDTERDGRDVRTVSTGD</sequence>
<dbReference type="SUPFAM" id="SSF52540">
    <property type="entry name" value="P-loop containing nucleoside triphosphate hydrolases"/>
    <property type="match status" value="1"/>
</dbReference>
<dbReference type="Pfam" id="PF13671">
    <property type="entry name" value="AAA_33"/>
    <property type="match status" value="1"/>
</dbReference>
<dbReference type="EMBL" id="JEMB01000918">
    <property type="protein sequence ID" value="KYF92457.1"/>
    <property type="molecule type" value="Genomic_DNA"/>
</dbReference>
<protein>
    <submittedName>
        <fullName evidence="2">Bleomycin resistance protein</fullName>
    </submittedName>
</protein>
<accession>A0A150SJE7</accession>
<organism evidence="2 3">
    <name type="scientific">Sorangium cellulosum</name>
    <name type="common">Polyangium cellulosum</name>
    <dbReference type="NCBI Taxonomy" id="56"/>
    <lineage>
        <taxon>Bacteria</taxon>
        <taxon>Pseudomonadati</taxon>
        <taxon>Myxococcota</taxon>
        <taxon>Polyangia</taxon>
        <taxon>Polyangiales</taxon>
        <taxon>Polyangiaceae</taxon>
        <taxon>Sorangium</taxon>
    </lineage>
</organism>
<comment type="caution">
    <text evidence="2">The sequence shown here is derived from an EMBL/GenBank/DDBJ whole genome shotgun (WGS) entry which is preliminary data.</text>
</comment>
<dbReference type="Proteomes" id="UP000075635">
    <property type="component" value="Unassembled WGS sequence"/>
</dbReference>
<feature type="compositionally biased region" description="Basic and acidic residues" evidence="1">
    <location>
        <begin position="1"/>
        <end position="12"/>
    </location>
</feature>
<reference evidence="2 3" key="1">
    <citation type="submission" date="2014-02" db="EMBL/GenBank/DDBJ databases">
        <title>The small core and large imbalanced accessory genome model reveals a collaborative survival strategy of Sorangium cellulosum strains in nature.</title>
        <authorList>
            <person name="Han K."/>
            <person name="Peng R."/>
            <person name="Blom J."/>
            <person name="Li Y.-Z."/>
        </authorList>
    </citation>
    <scope>NUCLEOTIDE SEQUENCE [LARGE SCALE GENOMIC DNA]</scope>
    <source>
        <strain evidence="2 3">So0011-07</strain>
    </source>
</reference>
<gene>
    <name evidence="2" type="ORF">BE17_11020</name>
</gene>
<dbReference type="InterPro" id="IPR027417">
    <property type="entry name" value="P-loop_NTPase"/>
</dbReference>
<dbReference type="Gene3D" id="3.40.50.300">
    <property type="entry name" value="P-loop containing nucleotide triphosphate hydrolases"/>
    <property type="match status" value="1"/>
</dbReference>